<dbReference type="PANTHER" id="PTHR13301">
    <property type="entry name" value="X-BOX TRANSCRIPTION FACTOR-RELATED"/>
    <property type="match status" value="1"/>
</dbReference>
<reference evidence="2" key="1">
    <citation type="submission" date="2018-01" db="EMBL/GenBank/DDBJ databases">
        <authorList>
            <person name="Mao J.F."/>
        </authorList>
    </citation>
    <scope>NUCLEOTIDE SEQUENCE</scope>
    <source>
        <strain evidence="2">Huo1</strain>
        <tissue evidence="2">Leaf</tissue>
    </source>
</reference>
<keyword evidence="1" id="KW-1133">Transmembrane helix</keyword>
<accession>A0A8X8XWS8</accession>
<gene>
    <name evidence="2" type="ORF">SASPL_116818</name>
</gene>
<reference evidence="2" key="2">
    <citation type="submission" date="2020-08" db="EMBL/GenBank/DDBJ databases">
        <title>Plant Genome Project.</title>
        <authorList>
            <person name="Zhang R.-G."/>
        </authorList>
    </citation>
    <scope>NUCLEOTIDE SEQUENCE</scope>
    <source>
        <strain evidence="2">Huo1</strain>
        <tissue evidence="2">Leaf</tissue>
    </source>
</reference>
<keyword evidence="1" id="KW-0472">Membrane</keyword>
<organism evidence="2">
    <name type="scientific">Salvia splendens</name>
    <name type="common">Scarlet sage</name>
    <dbReference type="NCBI Taxonomy" id="180675"/>
    <lineage>
        <taxon>Eukaryota</taxon>
        <taxon>Viridiplantae</taxon>
        <taxon>Streptophyta</taxon>
        <taxon>Embryophyta</taxon>
        <taxon>Tracheophyta</taxon>
        <taxon>Spermatophyta</taxon>
        <taxon>Magnoliopsida</taxon>
        <taxon>eudicotyledons</taxon>
        <taxon>Gunneridae</taxon>
        <taxon>Pentapetalae</taxon>
        <taxon>asterids</taxon>
        <taxon>lamiids</taxon>
        <taxon>Lamiales</taxon>
        <taxon>Lamiaceae</taxon>
        <taxon>Nepetoideae</taxon>
        <taxon>Mentheae</taxon>
        <taxon>Salviinae</taxon>
        <taxon>Salvia</taxon>
        <taxon>Salvia subgen. Calosphace</taxon>
        <taxon>core Calosphace</taxon>
    </lineage>
</organism>
<proteinExistence type="predicted"/>
<dbReference type="AlphaFoldDB" id="A0A8X8XWS8"/>
<protein>
    <submittedName>
        <fullName evidence="2">Uncharacterized protein</fullName>
    </submittedName>
</protein>
<evidence type="ECO:0000313" key="3">
    <source>
        <dbReference type="Proteomes" id="UP000298416"/>
    </source>
</evidence>
<comment type="caution">
    <text evidence="2">The sequence shown here is derived from an EMBL/GenBank/DDBJ whole genome shotgun (WGS) entry which is preliminary data.</text>
</comment>
<feature type="transmembrane region" description="Helical" evidence="1">
    <location>
        <begin position="99"/>
        <end position="120"/>
    </location>
</feature>
<dbReference type="EMBL" id="PNBA02000006">
    <property type="protein sequence ID" value="KAG6420294.1"/>
    <property type="molecule type" value="Genomic_DNA"/>
</dbReference>
<dbReference type="Proteomes" id="UP000298416">
    <property type="component" value="Unassembled WGS sequence"/>
</dbReference>
<sequence>MTGYRASTWITEERTWMIRCFTAYLYANVNTIMDKIGLRKASFLPTNKAVNDAAADLYQRGAGKGNGMMLIERLIPVFGMMLHLPLLQGMVVRKDKGRVPTNVSIVSLLLSSILMAYASFAT</sequence>
<keyword evidence="1" id="KW-0812">Transmembrane</keyword>
<keyword evidence="3" id="KW-1185">Reference proteome</keyword>
<name>A0A8X8XWS8_SALSN</name>
<evidence type="ECO:0000256" key="1">
    <source>
        <dbReference type="SAM" id="Phobius"/>
    </source>
</evidence>
<evidence type="ECO:0000313" key="2">
    <source>
        <dbReference type="EMBL" id="KAG6420294.1"/>
    </source>
</evidence>